<keyword evidence="3" id="KW-1185">Reference proteome</keyword>
<dbReference type="PROSITE" id="PS51186">
    <property type="entry name" value="GNAT"/>
    <property type="match status" value="1"/>
</dbReference>
<dbReference type="InterPro" id="IPR053144">
    <property type="entry name" value="Acetyltransferase_Butenolide"/>
</dbReference>
<dbReference type="GO" id="GO:0016747">
    <property type="term" value="F:acyltransferase activity, transferring groups other than amino-acyl groups"/>
    <property type="evidence" value="ECO:0007669"/>
    <property type="project" value="InterPro"/>
</dbReference>
<proteinExistence type="predicted"/>
<evidence type="ECO:0000313" key="3">
    <source>
        <dbReference type="Proteomes" id="UP001270362"/>
    </source>
</evidence>
<dbReference type="InterPro" id="IPR016181">
    <property type="entry name" value="Acyl_CoA_acyltransferase"/>
</dbReference>
<comment type="caution">
    <text evidence="2">The sequence shown here is derived from an EMBL/GenBank/DDBJ whole genome shotgun (WGS) entry which is preliminary data.</text>
</comment>
<gene>
    <name evidence="2" type="ORF">B0T22DRAFT_455896</name>
</gene>
<evidence type="ECO:0000313" key="2">
    <source>
        <dbReference type="EMBL" id="KAK3695646.1"/>
    </source>
</evidence>
<protein>
    <recommendedName>
        <fullName evidence="1">N-acetyltransferase domain-containing protein</fullName>
    </recommendedName>
</protein>
<reference evidence="2" key="2">
    <citation type="submission" date="2023-06" db="EMBL/GenBank/DDBJ databases">
        <authorList>
            <consortium name="Lawrence Berkeley National Laboratory"/>
            <person name="Haridas S."/>
            <person name="Hensen N."/>
            <person name="Bonometti L."/>
            <person name="Westerberg I."/>
            <person name="Brannstrom I.O."/>
            <person name="Guillou S."/>
            <person name="Cros-Aarteil S."/>
            <person name="Calhoun S."/>
            <person name="Kuo A."/>
            <person name="Mondo S."/>
            <person name="Pangilinan J."/>
            <person name="Riley R."/>
            <person name="Labutti K."/>
            <person name="Andreopoulos B."/>
            <person name="Lipzen A."/>
            <person name="Chen C."/>
            <person name="Yanf M."/>
            <person name="Daum C."/>
            <person name="Ng V."/>
            <person name="Clum A."/>
            <person name="Steindorff A."/>
            <person name="Ohm R."/>
            <person name="Martin F."/>
            <person name="Silar P."/>
            <person name="Natvig D."/>
            <person name="Lalanne C."/>
            <person name="Gautier V."/>
            <person name="Ament-Velasquez S.L."/>
            <person name="Kruys A."/>
            <person name="Hutchinson M.I."/>
            <person name="Powell A.J."/>
            <person name="Barry K."/>
            <person name="Miller A.N."/>
            <person name="Grigoriev I.V."/>
            <person name="Debuchy R."/>
            <person name="Gladieux P."/>
            <person name="Thoren M.H."/>
            <person name="Johannesson H."/>
        </authorList>
    </citation>
    <scope>NUCLEOTIDE SEQUENCE</scope>
    <source>
        <strain evidence="2">CBS 314.62</strain>
    </source>
</reference>
<dbReference type="AlphaFoldDB" id="A0AAE0XM17"/>
<organism evidence="2 3">
    <name type="scientific">Podospora appendiculata</name>
    <dbReference type="NCBI Taxonomy" id="314037"/>
    <lineage>
        <taxon>Eukaryota</taxon>
        <taxon>Fungi</taxon>
        <taxon>Dikarya</taxon>
        <taxon>Ascomycota</taxon>
        <taxon>Pezizomycotina</taxon>
        <taxon>Sordariomycetes</taxon>
        <taxon>Sordariomycetidae</taxon>
        <taxon>Sordariales</taxon>
        <taxon>Podosporaceae</taxon>
        <taxon>Podospora</taxon>
    </lineage>
</organism>
<feature type="domain" description="N-acetyltransferase" evidence="1">
    <location>
        <begin position="8"/>
        <end position="145"/>
    </location>
</feature>
<dbReference type="InterPro" id="IPR000182">
    <property type="entry name" value="GNAT_dom"/>
</dbReference>
<name>A0AAE0XM17_9PEZI</name>
<sequence>MATQPKPPSLRPLPQGYNLHSGFPSVADYRNLRALAGLSLVTEAQATPIPSGSWYGCFVTFTAPDSTSGTPVAMGRIIGDGGWYFLIADMAVLPAHQRRGLGDAVLKHLLGHIKTHAPPGPYVTLFADVPGRRLYEKNGFEASLP</sequence>
<reference evidence="2" key="1">
    <citation type="journal article" date="2023" name="Mol. Phylogenet. Evol.">
        <title>Genome-scale phylogeny and comparative genomics of the fungal order Sordariales.</title>
        <authorList>
            <person name="Hensen N."/>
            <person name="Bonometti L."/>
            <person name="Westerberg I."/>
            <person name="Brannstrom I.O."/>
            <person name="Guillou S."/>
            <person name="Cros-Aarteil S."/>
            <person name="Calhoun S."/>
            <person name="Haridas S."/>
            <person name="Kuo A."/>
            <person name="Mondo S."/>
            <person name="Pangilinan J."/>
            <person name="Riley R."/>
            <person name="LaButti K."/>
            <person name="Andreopoulos B."/>
            <person name="Lipzen A."/>
            <person name="Chen C."/>
            <person name="Yan M."/>
            <person name="Daum C."/>
            <person name="Ng V."/>
            <person name="Clum A."/>
            <person name="Steindorff A."/>
            <person name="Ohm R.A."/>
            <person name="Martin F."/>
            <person name="Silar P."/>
            <person name="Natvig D.O."/>
            <person name="Lalanne C."/>
            <person name="Gautier V."/>
            <person name="Ament-Velasquez S.L."/>
            <person name="Kruys A."/>
            <person name="Hutchinson M.I."/>
            <person name="Powell A.J."/>
            <person name="Barry K."/>
            <person name="Miller A.N."/>
            <person name="Grigoriev I.V."/>
            <person name="Debuchy R."/>
            <person name="Gladieux P."/>
            <person name="Hiltunen Thoren M."/>
            <person name="Johannesson H."/>
        </authorList>
    </citation>
    <scope>NUCLEOTIDE SEQUENCE</scope>
    <source>
        <strain evidence="2">CBS 314.62</strain>
    </source>
</reference>
<dbReference type="CDD" id="cd04301">
    <property type="entry name" value="NAT_SF"/>
    <property type="match status" value="1"/>
</dbReference>
<dbReference type="SUPFAM" id="SSF55729">
    <property type="entry name" value="Acyl-CoA N-acyltransferases (Nat)"/>
    <property type="match status" value="1"/>
</dbReference>
<dbReference type="Proteomes" id="UP001270362">
    <property type="component" value="Unassembled WGS sequence"/>
</dbReference>
<dbReference type="Pfam" id="PF13508">
    <property type="entry name" value="Acetyltransf_7"/>
    <property type="match status" value="1"/>
</dbReference>
<evidence type="ECO:0000259" key="1">
    <source>
        <dbReference type="PROSITE" id="PS51186"/>
    </source>
</evidence>
<dbReference type="PANTHER" id="PTHR43233:SF1">
    <property type="entry name" value="FAMILY N-ACETYLTRANSFERASE, PUTATIVE (AFU_ORTHOLOGUE AFUA_6G03350)-RELATED"/>
    <property type="match status" value="1"/>
</dbReference>
<dbReference type="PANTHER" id="PTHR43233">
    <property type="entry name" value="FAMILY N-ACETYLTRANSFERASE, PUTATIVE (AFU_ORTHOLOGUE AFUA_6G03350)-RELATED"/>
    <property type="match status" value="1"/>
</dbReference>
<feature type="non-terminal residue" evidence="2">
    <location>
        <position position="145"/>
    </location>
</feature>
<accession>A0AAE0XM17</accession>
<dbReference type="EMBL" id="JAULSO010000001">
    <property type="protein sequence ID" value="KAK3695646.1"/>
    <property type="molecule type" value="Genomic_DNA"/>
</dbReference>
<dbReference type="Gene3D" id="3.40.630.30">
    <property type="match status" value="1"/>
</dbReference>